<organism evidence="2 3">
    <name type="scientific">Thermococcus gammatolerans (strain DSM 15229 / JCM 11827 / EJ3)</name>
    <dbReference type="NCBI Taxonomy" id="593117"/>
    <lineage>
        <taxon>Archaea</taxon>
        <taxon>Methanobacteriati</taxon>
        <taxon>Methanobacteriota</taxon>
        <taxon>Thermococci</taxon>
        <taxon>Thermococcales</taxon>
        <taxon>Thermococcaceae</taxon>
        <taxon>Thermococcus</taxon>
    </lineage>
</organism>
<feature type="transmembrane region" description="Helical" evidence="1">
    <location>
        <begin position="292"/>
        <end position="313"/>
    </location>
</feature>
<accession>C5A5C1</accession>
<dbReference type="AlphaFoldDB" id="C5A5C1"/>
<dbReference type="Proteomes" id="UP000001488">
    <property type="component" value="Chromosome"/>
</dbReference>
<evidence type="ECO:0000313" key="3">
    <source>
        <dbReference type="Proteomes" id="UP000001488"/>
    </source>
</evidence>
<keyword evidence="3" id="KW-1185">Reference proteome</keyword>
<feature type="transmembrane region" description="Helical" evidence="1">
    <location>
        <begin position="168"/>
        <end position="190"/>
    </location>
</feature>
<feature type="transmembrane region" description="Helical" evidence="1">
    <location>
        <begin position="236"/>
        <end position="254"/>
    </location>
</feature>
<dbReference type="eggNOG" id="arCOG09824">
    <property type="taxonomic scope" value="Archaea"/>
</dbReference>
<protein>
    <submittedName>
        <fullName evidence="2">Uncharacterized protein</fullName>
    </submittedName>
</protein>
<evidence type="ECO:0000256" key="1">
    <source>
        <dbReference type="SAM" id="Phobius"/>
    </source>
</evidence>
<dbReference type="PaxDb" id="593117-TGAM_0931"/>
<dbReference type="HOGENOM" id="CLU_755712_0_0_2"/>
<sequence length="366" mass="41019">MRISVLVGITLALLLIHGVSALSISCDDVAAYSHGVAKFSCGVSGIQNDSIVRVYGYSSNVQLFYRDFYVPLGGKIEFNASFQIKDIAPEEFRVFPSYTFANVRVPIYINAEEIRKNTTTTKDYKAVLRLKPSLKSYLPLLWALLVILVFFSGPTMDYKSGWDFAIDVLGLQLIFRAGGFWDVSAPFVYVSVSSKALTDLKIGHSLLALSGLSALFLLQSAYALGFHKAKYPKVSFYTGFEWIIGLPIALYFVWPEHYVTPLFLGFLIGIPLFIILWKYAELPYSKCHKALSLFKTYSVPLSAGVALVLALQYTTEETISLLLLAVFLVSLFVYTLTSKLAFDKLEWAKKKFDEDIERIRGESKTI</sequence>
<dbReference type="PROSITE" id="PS51257">
    <property type="entry name" value="PROKAR_LIPOPROTEIN"/>
    <property type="match status" value="1"/>
</dbReference>
<feature type="transmembrane region" description="Helical" evidence="1">
    <location>
        <begin position="319"/>
        <end position="342"/>
    </location>
</feature>
<keyword evidence="1" id="KW-0472">Membrane</keyword>
<keyword evidence="1" id="KW-0812">Transmembrane</keyword>
<dbReference type="PATRIC" id="fig|593117.10.peg.925"/>
<keyword evidence="1" id="KW-1133">Transmembrane helix</keyword>
<dbReference type="OrthoDB" id="103683at2157"/>
<feature type="transmembrane region" description="Helical" evidence="1">
    <location>
        <begin position="202"/>
        <end position="224"/>
    </location>
</feature>
<feature type="transmembrane region" description="Helical" evidence="1">
    <location>
        <begin position="260"/>
        <end position="280"/>
    </location>
</feature>
<proteinExistence type="predicted"/>
<dbReference type="STRING" id="593117.TGAM_0931"/>
<dbReference type="GeneID" id="7986888"/>
<dbReference type="RefSeq" id="WP_015858547.1">
    <property type="nucleotide sequence ID" value="NC_012804.1"/>
</dbReference>
<evidence type="ECO:0000313" key="2">
    <source>
        <dbReference type="EMBL" id="ACS33433.1"/>
    </source>
</evidence>
<feature type="transmembrane region" description="Helical" evidence="1">
    <location>
        <begin position="137"/>
        <end position="156"/>
    </location>
</feature>
<dbReference type="EMBL" id="CP001398">
    <property type="protein sequence ID" value="ACS33433.1"/>
    <property type="molecule type" value="Genomic_DNA"/>
</dbReference>
<reference evidence="2 3" key="1">
    <citation type="journal article" date="2007" name="Genome Biol.">
        <title>Genome analysis and genome-wide proteomics of Thermococcus gammatolerans, the most radioresistant organism known amongst the Archaea.</title>
        <authorList>
            <person name="Zivanovic Y."/>
            <person name="Armengaud J."/>
            <person name="Lagorce A."/>
            <person name="Leplat C."/>
            <person name="Guerin P."/>
            <person name="Dutertre M."/>
            <person name="Anthouard V."/>
            <person name="Forterre P."/>
            <person name="Wincker P."/>
            <person name="Confalonieri F."/>
        </authorList>
    </citation>
    <scope>NUCLEOTIDE SEQUENCE [LARGE SCALE GENOMIC DNA]</scope>
    <source>
        <strain evidence="3">DSM 15229 / JCM 11827 / EJ3</strain>
    </source>
</reference>
<dbReference type="KEGG" id="tga:TGAM_0931"/>
<gene>
    <name evidence="2" type="ordered locus">TGAM_0931</name>
</gene>
<name>C5A5C1_THEGJ</name>